<dbReference type="HOGENOM" id="CLU_3014997_0_0_1"/>
<name>A0A0C3C137_PILCF</name>
<dbReference type="AlphaFoldDB" id="A0A0C3C137"/>
<organism evidence="2 3">
    <name type="scientific">Piloderma croceum (strain F 1598)</name>
    <dbReference type="NCBI Taxonomy" id="765440"/>
    <lineage>
        <taxon>Eukaryota</taxon>
        <taxon>Fungi</taxon>
        <taxon>Dikarya</taxon>
        <taxon>Basidiomycota</taxon>
        <taxon>Agaricomycotina</taxon>
        <taxon>Agaricomycetes</taxon>
        <taxon>Agaricomycetidae</taxon>
        <taxon>Atheliales</taxon>
        <taxon>Atheliaceae</taxon>
        <taxon>Piloderma</taxon>
    </lineage>
</organism>
<gene>
    <name evidence="2" type="ORF">PILCRDRAFT_819546</name>
</gene>
<dbReference type="InParanoid" id="A0A0C3C137"/>
<sequence length="56" mass="6032">MFAKYEPSPSPPHDHTSTHAPVPTSGYVSEPMSGICASSIHAFLTYRHFPSNTIGS</sequence>
<evidence type="ECO:0000313" key="2">
    <source>
        <dbReference type="EMBL" id="KIM83297.1"/>
    </source>
</evidence>
<protein>
    <submittedName>
        <fullName evidence="2">Uncharacterized protein</fullName>
    </submittedName>
</protein>
<accession>A0A0C3C137</accession>
<dbReference type="EMBL" id="KN832991">
    <property type="protein sequence ID" value="KIM83297.1"/>
    <property type="molecule type" value="Genomic_DNA"/>
</dbReference>
<keyword evidence="3" id="KW-1185">Reference proteome</keyword>
<reference evidence="3" key="2">
    <citation type="submission" date="2015-01" db="EMBL/GenBank/DDBJ databases">
        <title>Evolutionary Origins and Diversification of the Mycorrhizal Mutualists.</title>
        <authorList>
            <consortium name="DOE Joint Genome Institute"/>
            <consortium name="Mycorrhizal Genomics Consortium"/>
            <person name="Kohler A."/>
            <person name="Kuo A."/>
            <person name="Nagy L.G."/>
            <person name="Floudas D."/>
            <person name="Copeland A."/>
            <person name="Barry K.W."/>
            <person name="Cichocki N."/>
            <person name="Veneault-Fourrey C."/>
            <person name="LaButti K."/>
            <person name="Lindquist E.A."/>
            <person name="Lipzen A."/>
            <person name="Lundell T."/>
            <person name="Morin E."/>
            <person name="Murat C."/>
            <person name="Riley R."/>
            <person name="Ohm R."/>
            <person name="Sun H."/>
            <person name="Tunlid A."/>
            <person name="Henrissat B."/>
            <person name="Grigoriev I.V."/>
            <person name="Hibbett D.S."/>
            <person name="Martin F."/>
        </authorList>
    </citation>
    <scope>NUCLEOTIDE SEQUENCE [LARGE SCALE GENOMIC DNA]</scope>
    <source>
        <strain evidence="3">F 1598</strain>
    </source>
</reference>
<proteinExistence type="predicted"/>
<dbReference type="Proteomes" id="UP000054166">
    <property type="component" value="Unassembled WGS sequence"/>
</dbReference>
<evidence type="ECO:0000256" key="1">
    <source>
        <dbReference type="SAM" id="MobiDB-lite"/>
    </source>
</evidence>
<reference evidence="2 3" key="1">
    <citation type="submission" date="2014-04" db="EMBL/GenBank/DDBJ databases">
        <authorList>
            <consortium name="DOE Joint Genome Institute"/>
            <person name="Kuo A."/>
            <person name="Tarkka M."/>
            <person name="Buscot F."/>
            <person name="Kohler A."/>
            <person name="Nagy L.G."/>
            <person name="Floudas D."/>
            <person name="Copeland A."/>
            <person name="Barry K.W."/>
            <person name="Cichocki N."/>
            <person name="Veneault-Fourrey C."/>
            <person name="LaButti K."/>
            <person name="Lindquist E.A."/>
            <person name="Lipzen A."/>
            <person name="Lundell T."/>
            <person name="Morin E."/>
            <person name="Murat C."/>
            <person name="Sun H."/>
            <person name="Tunlid A."/>
            <person name="Henrissat B."/>
            <person name="Grigoriev I.V."/>
            <person name="Hibbett D.S."/>
            <person name="Martin F."/>
            <person name="Nordberg H.P."/>
            <person name="Cantor M.N."/>
            <person name="Hua S.X."/>
        </authorList>
    </citation>
    <scope>NUCLEOTIDE SEQUENCE [LARGE SCALE GENOMIC DNA]</scope>
    <source>
        <strain evidence="2 3">F 1598</strain>
    </source>
</reference>
<feature type="region of interest" description="Disordered" evidence="1">
    <location>
        <begin position="1"/>
        <end position="25"/>
    </location>
</feature>
<evidence type="ECO:0000313" key="3">
    <source>
        <dbReference type="Proteomes" id="UP000054166"/>
    </source>
</evidence>